<protein>
    <recommendedName>
        <fullName evidence="11">Thioredoxin-like protein 4B</fullName>
    </recommendedName>
</protein>
<dbReference type="PRINTS" id="PR00080">
    <property type="entry name" value="SDRFAMILY"/>
</dbReference>
<evidence type="ECO:0000259" key="12">
    <source>
        <dbReference type="SMART" id="SM00822"/>
    </source>
</evidence>
<comment type="subcellular location">
    <subcellularLocation>
        <location evidence="1">Nucleus</location>
    </subcellularLocation>
</comment>
<evidence type="ECO:0000256" key="2">
    <source>
        <dbReference type="ARBA" id="ARBA00008241"/>
    </source>
</evidence>
<dbReference type="InterPro" id="IPR020904">
    <property type="entry name" value="Sc_DH/Rdtase_CS"/>
</dbReference>
<evidence type="ECO:0000256" key="7">
    <source>
        <dbReference type="ARBA" id="ARBA00023242"/>
    </source>
</evidence>
<dbReference type="GO" id="GO:0000398">
    <property type="term" value="P:mRNA splicing, via spliceosome"/>
    <property type="evidence" value="ECO:0007669"/>
    <property type="project" value="InterPro"/>
</dbReference>
<dbReference type="PANTHER" id="PTHR42898:SF6">
    <property type="entry name" value="NADP-DEPENDENT MANNITOL DEHYDROGENASE"/>
    <property type="match status" value="1"/>
</dbReference>
<dbReference type="InterPro" id="IPR045000">
    <property type="entry name" value="TR"/>
</dbReference>
<evidence type="ECO:0000313" key="14">
    <source>
        <dbReference type="Proteomes" id="UP000077202"/>
    </source>
</evidence>
<dbReference type="SMART" id="SM00822">
    <property type="entry name" value="PKS_KR"/>
    <property type="match status" value="1"/>
</dbReference>
<reference evidence="13" key="1">
    <citation type="submission" date="2016-03" db="EMBL/GenBank/DDBJ databases">
        <title>Mechanisms controlling the formation of the plant cell surface in tip-growing cells are functionally conserved among land plants.</title>
        <authorList>
            <person name="Honkanen S."/>
            <person name="Jones V.A."/>
            <person name="Morieri G."/>
            <person name="Champion C."/>
            <person name="Hetherington A.J."/>
            <person name="Kelly S."/>
            <person name="Saint-Marcoux D."/>
            <person name="Proust H."/>
            <person name="Prescott H."/>
            <person name="Dolan L."/>
        </authorList>
    </citation>
    <scope>NUCLEOTIDE SEQUENCE [LARGE SCALE GENOMIC DNA]</scope>
    <source>
        <tissue evidence="13">Whole gametophyte</tissue>
    </source>
</reference>
<keyword evidence="6" id="KW-0508">mRNA splicing</keyword>
<gene>
    <name evidence="13" type="ORF">AXG93_3217s1310</name>
</gene>
<keyword evidence="7" id="KW-0539">Nucleus</keyword>
<dbReference type="Pfam" id="PF02966">
    <property type="entry name" value="DIM1"/>
    <property type="match status" value="1"/>
</dbReference>
<evidence type="ECO:0000256" key="5">
    <source>
        <dbReference type="ARBA" id="ARBA00023002"/>
    </source>
</evidence>
<dbReference type="FunFam" id="3.40.50.720:FF:000084">
    <property type="entry name" value="Short-chain dehydrogenase reductase"/>
    <property type="match status" value="1"/>
</dbReference>
<dbReference type="SUPFAM" id="SSF52833">
    <property type="entry name" value="Thioredoxin-like"/>
    <property type="match status" value="1"/>
</dbReference>
<dbReference type="InterPro" id="IPR002347">
    <property type="entry name" value="SDR_fam"/>
</dbReference>
<comment type="caution">
    <text evidence="13">The sequence shown here is derived from an EMBL/GenBank/DDBJ whole genome shotgun (WGS) entry which is preliminary data.</text>
</comment>
<dbReference type="Proteomes" id="UP000077202">
    <property type="component" value="Unassembled WGS sequence"/>
</dbReference>
<keyword evidence="4" id="KW-0521">NADP</keyword>
<organism evidence="13 14">
    <name type="scientific">Marchantia polymorpha subsp. ruderalis</name>
    <dbReference type="NCBI Taxonomy" id="1480154"/>
    <lineage>
        <taxon>Eukaryota</taxon>
        <taxon>Viridiplantae</taxon>
        <taxon>Streptophyta</taxon>
        <taxon>Embryophyta</taxon>
        <taxon>Marchantiophyta</taxon>
        <taxon>Marchantiopsida</taxon>
        <taxon>Marchantiidae</taxon>
        <taxon>Marchantiales</taxon>
        <taxon>Marchantiaceae</taxon>
        <taxon>Marchantia</taxon>
    </lineage>
</organism>
<dbReference type="PRINTS" id="PR00081">
    <property type="entry name" value="GDHRDH"/>
</dbReference>
<dbReference type="Gene3D" id="3.40.30.10">
    <property type="entry name" value="Glutaredoxin"/>
    <property type="match status" value="1"/>
</dbReference>
<evidence type="ECO:0000256" key="3">
    <source>
        <dbReference type="ARBA" id="ARBA00022664"/>
    </source>
</evidence>
<dbReference type="Gene3D" id="3.40.50.720">
    <property type="entry name" value="NAD(P)-binding Rossmann-like Domain"/>
    <property type="match status" value="1"/>
</dbReference>
<name>A0A176VY82_MARPO</name>
<evidence type="ECO:0000256" key="6">
    <source>
        <dbReference type="ARBA" id="ARBA00023187"/>
    </source>
</evidence>
<dbReference type="EMBL" id="LVLJ01002403">
    <property type="protein sequence ID" value="OAE25115.1"/>
    <property type="molecule type" value="Genomic_DNA"/>
</dbReference>
<sequence length="453" mass="49574">MLDTKVADGVASRWGLHHKSALVTGGTKGIGKAVVDELLGLGASVFVCARSEEGLQDSLKEWKAAGLPVQGATCDVSSAESRQGLMEKVSEAFNGKLDILVNNAGTNRRKAMTDFTTEDYQVIMNTNLESAFHLSQLALPLLKNSGNACIVNVSSVAGIIAINSGCIYAMTKAAMNQLTKSLCCEWAKFGIRVNSVSPWYIKTPLANQVLQNEAFAADVLSRTPMRRVGEPHEVASAVAFLCLPASAYITGQNITIDGGFTVAEPRVQETCNTLVQREIDRRQHKLEALSPMSIEVKLKVARMSYLLPNVTTKEGVDELILNTIDAVLVLRVGRASDAVCLQLDDILSKAVREVSKFAKIALVDVDSEEIQVYVKYFDITLIPATLFFFNAEHMKMDSGTPDHTKWIGAFHSKQDFIDVVETIYRGAMKGKMIVTCPLPPERIPKFQLLYKEI</sequence>
<dbReference type="PROSITE" id="PS00061">
    <property type="entry name" value="ADH_SHORT"/>
    <property type="match status" value="1"/>
</dbReference>
<evidence type="ECO:0000256" key="10">
    <source>
        <dbReference type="ARBA" id="ARBA00063722"/>
    </source>
</evidence>
<accession>A0A176VY82</accession>
<dbReference type="NCBIfam" id="NF006693">
    <property type="entry name" value="PRK09242.1"/>
    <property type="match status" value="1"/>
</dbReference>
<dbReference type="PANTHER" id="PTHR42898">
    <property type="entry name" value="TROPINONE REDUCTASE"/>
    <property type="match status" value="1"/>
</dbReference>
<dbReference type="InterPro" id="IPR004123">
    <property type="entry name" value="Dim1"/>
</dbReference>
<keyword evidence="14" id="KW-1185">Reference proteome</keyword>
<keyword evidence="5" id="KW-0560">Oxidoreductase</keyword>
<proteinExistence type="inferred from homology"/>
<feature type="domain" description="Ketoreductase" evidence="12">
    <location>
        <begin position="19"/>
        <end position="201"/>
    </location>
</feature>
<evidence type="ECO:0000256" key="1">
    <source>
        <dbReference type="ARBA" id="ARBA00004123"/>
    </source>
</evidence>
<keyword evidence="3" id="KW-0507">mRNA processing</keyword>
<dbReference type="GO" id="GO:0016491">
    <property type="term" value="F:oxidoreductase activity"/>
    <property type="evidence" value="ECO:0007669"/>
    <property type="project" value="UniProtKB-KW"/>
</dbReference>
<dbReference type="InterPro" id="IPR036291">
    <property type="entry name" value="NAD(P)-bd_dom_sf"/>
</dbReference>
<dbReference type="GO" id="GO:0046540">
    <property type="term" value="C:U4/U6 x U5 tri-snRNP complex"/>
    <property type="evidence" value="ECO:0007669"/>
    <property type="project" value="InterPro"/>
</dbReference>
<evidence type="ECO:0000256" key="11">
    <source>
        <dbReference type="ARBA" id="ARBA00074495"/>
    </source>
</evidence>
<evidence type="ECO:0000256" key="4">
    <source>
        <dbReference type="ARBA" id="ARBA00022857"/>
    </source>
</evidence>
<comment type="function">
    <text evidence="9">Essential role in pre-mRNA splicing. Required in cell cycle progression for S/G(2) transition.</text>
</comment>
<evidence type="ECO:0000256" key="9">
    <source>
        <dbReference type="ARBA" id="ARBA00060348"/>
    </source>
</evidence>
<evidence type="ECO:0000256" key="8">
    <source>
        <dbReference type="ARBA" id="ARBA00023306"/>
    </source>
</evidence>
<dbReference type="SUPFAM" id="SSF51735">
    <property type="entry name" value="NAD(P)-binding Rossmann-fold domains"/>
    <property type="match status" value="1"/>
</dbReference>
<dbReference type="InterPro" id="IPR057326">
    <property type="entry name" value="KR_dom"/>
</dbReference>
<comment type="subunit">
    <text evidence="10">Homodimer. Interacts with the U5-102 kDa protein subunit of the spliceosome.</text>
</comment>
<dbReference type="AlphaFoldDB" id="A0A176VY82"/>
<dbReference type="InterPro" id="IPR036249">
    <property type="entry name" value="Thioredoxin-like_sf"/>
</dbReference>
<comment type="similarity">
    <text evidence="2">Belongs to the DIM1 family.</text>
</comment>
<evidence type="ECO:0000313" key="13">
    <source>
        <dbReference type="EMBL" id="OAE25115.1"/>
    </source>
</evidence>
<keyword evidence="8" id="KW-0131">Cell cycle</keyword>
<dbReference type="SMART" id="SM01410">
    <property type="entry name" value="DIM1"/>
    <property type="match status" value="1"/>
</dbReference>
<dbReference type="CDD" id="cd02986">
    <property type="entry name" value="DLP"/>
    <property type="match status" value="1"/>
</dbReference>
<dbReference type="Pfam" id="PF13561">
    <property type="entry name" value="adh_short_C2"/>
    <property type="match status" value="1"/>
</dbReference>
<dbReference type="FunFam" id="3.40.30.10:FF:000059">
    <property type="entry name" value="Thioredoxin-like protein"/>
    <property type="match status" value="1"/>
</dbReference>